<dbReference type="Pfam" id="PF14517">
    <property type="entry name" value="Tachylectin"/>
    <property type="match status" value="1"/>
</dbReference>
<dbReference type="EMBL" id="JAHWZY010000013">
    <property type="protein sequence ID" value="MEZ3179891.1"/>
    <property type="molecule type" value="Genomic_DNA"/>
</dbReference>
<proteinExistence type="predicted"/>
<evidence type="ECO:0000256" key="1">
    <source>
        <dbReference type="SAM" id="MobiDB-lite"/>
    </source>
</evidence>
<gene>
    <name evidence="5" type="ORF">KYY02_14725</name>
</gene>
<reference evidence="5 6" key="1">
    <citation type="journal article" date="2021" name="Res Sq">
        <title>Streptomyces Pimoensis sp. nov., Isolated From the Taklimakan Desert in Xinjiang, China.</title>
        <authorList>
            <person name="Zhang P."/>
            <person name="Luo X."/>
            <person name="Luo X."/>
            <person name="Liu Z."/>
            <person name="Xia Z."/>
            <person name="Wan C."/>
            <person name="zhang L."/>
        </authorList>
    </citation>
    <scope>NUCLEOTIDE SEQUENCE [LARGE SCALE GENOMIC DNA]</scope>
    <source>
        <strain evidence="5 6">TRM75549</strain>
    </source>
</reference>
<dbReference type="SUPFAM" id="SSF89372">
    <property type="entry name" value="Fucose-specific lectin"/>
    <property type="match status" value="1"/>
</dbReference>
<keyword evidence="6" id="KW-1185">Reference proteome</keyword>
<feature type="domain" description="PLL-like beta propeller" evidence="4">
    <location>
        <begin position="357"/>
        <end position="601"/>
    </location>
</feature>
<feature type="signal peptide" evidence="2">
    <location>
        <begin position="1"/>
        <end position="36"/>
    </location>
</feature>
<dbReference type="Pfam" id="PF26607">
    <property type="entry name" value="DUF8189"/>
    <property type="match status" value="1"/>
</dbReference>
<dbReference type="SUPFAM" id="SSF50934">
    <property type="entry name" value="Tachylectin-2"/>
    <property type="match status" value="1"/>
</dbReference>
<dbReference type="InterPro" id="IPR036813">
    <property type="entry name" value="Tachylectin2_sf"/>
</dbReference>
<evidence type="ECO:0000259" key="3">
    <source>
        <dbReference type="Pfam" id="PF14517"/>
    </source>
</evidence>
<evidence type="ECO:0000313" key="5">
    <source>
        <dbReference type="EMBL" id="MEZ3179891.1"/>
    </source>
</evidence>
<feature type="chain" id="PRO_5045296442" description="Tachylectin 2 domain-containing protein" evidence="2">
    <location>
        <begin position="37"/>
        <end position="661"/>
    </location>
</feature>
<feature type="compositionally biased region" description="Basic and acidic residues" evidence="1">
    <location>
        <begin position="637"/>
        <end position="655"/>
    </location>
</feature>
<keyword evidence="2" id="KW-0732">Signal</keyword>
<comment type="caution">
    <text evidence="5">The sequence shown here is derived from an EMBL/GenBank/DDBJ whole genome shotgun (WGS) entry which is preliminary data.</text>
</comment>
<evidence type="ECO:0000259" key="4">
    <source>
        <dbReference type="Pfam" id="PF26607"/>
    </source>
</evidence>
<evidence type="ECO:0000313" key="6">
    <source>
        <dbReference type="Proteomes" id="UP001567537"/>
    </source>
</evidence>
<protein>
    <recommendedName>
        <fullName evidence="7">Tachylectin 2 domain-containing protein</fullName>
    </recommendedName>
</protein>
<name>A0ABV4J2Q9_9ACTN</name>
<accession>A0ABV4J2Q9</accession>
<evidence type="ECO:0008006" key="7">
    <source>
        <dbReference type="Google" id="ProtNLM"/>
    </source>
</evidence>
<evidence type="ECO:0000256" key="2">
    <source>
        <dbReference type="SAM" id="SignalP"/>
    </source>
</evidence>
<dbReference type="InterPro" id="IPR023294">
    <property type="entry name" value="Tachylectin2"/>
</dbReference>
<sequence>MRPLSRGRLSRRVIAITTAVAALPIAMTTTSGTAQAADEITCTSTGALYSVTTAGALLRRDVADPAGATGTLPAASTIDTGWDQYPRVLTANGATFYGIKSDGLYFSHRDSSTSTWDVHHRKISDSYADYRLDANRNKISADRGGNLWFVDGGGDLRYARYISSTDTWTADSNKKIASGWGRYGFIVATELGVVYGVDSATGDLTRSRYDFTSQRWIEQHRTVSWADWRDTEDLTSFGGDTILRVKPNGEVRQYRFREDAGNFDPYNVLLGSGTWWSGYTSVTGAPDACRLTANHTPATPAISTESFTPNSVLQMSSGEVEYAYTDNIGRLVHGRQTDPTDFNSVQWTTVSGNDAFSGQPQLAEQPDGRTALTAQNVNSEIWWRRHAASSPDWGGWVNLAGAMAEPPVTAKTSAGVLAQFAVDADGKPWYRVQQRANVDFMGWMPLAGEGFAGPLTAVTVRNGIQLFGTDAGGTLRTATFSNGSVGTWTALGDRAITGTPSVVVYPGYRLGVFARDTAGHIVGLTQTAEGAAFPDTWSQVGDRTFAGSPSVVISPLTGITEIMARADDGFLYNTGERTQGSGTWRTWKQETYEAAATDPTAFTYTNASGPTWAFTYRTSTNQTRLYAASSALTAFRSDSDEAKAEPAPVFEKHELPAPPAQ</sequence>
<feature type="region of interest" description="Disordered" evidence="1">
    <location>
        <begin position="637"/>
        <end position="661"/>
    </location>
</feature>
<dbReference type="Proteomes" id="UP001567537">
    <property type="component" value="Unassembled WGS sequence"/>
</dbReference>
<organism evidence="5 6">
    <name type="scientific">Streptomyces pimonensis</name>
    <dbReference type="NCBI Taxonomy" id="2860288"/>
    <lineage>
        <taxon>Bacteria</taxon>
        <taxon>Bacillati</taxon>
        <taxon>Actinomycetota</taxon>
        <taxon>Actinomycetes</taxon>
        <taxon>Kitasatosporales</taxon>
        <taxon>Streptomycetaceae</taxon>
        <taxon>Streptomyces</taxon>
    </lineage>
</organism>
<dbReference type="InterPro" id="IPR058502">
    <property type="entry name" value="PLL-like_beta-prop"/>
</dbReference>
<dbReference type="RefSeq" id="WP_371238445.1">
    <property type="nucleotide sequence ID" value="NZ_JAHWZY010000013.1"/>
</dbReference>
<dbReference type="Gene3D" id="2.115.10.10">
    <property type="entry name" value="Tachylectin 2"/>
    <property type="match status" value="2"/>
</dbReference>
<feature type="domain" description="Tachylectin 2" evidence="3">
    <location>
        <begin position="139"/>
        <end position="276"/>
    </location>
</feature>